<proteinExistence type="predicted"/>
<protein>
    <submittedName>
        <fullName evidence="1">Uncharacterized protein</fullName>
    </submittedName>
</protein>
<comment type="caution">
    <text evidence="1">The sequence shown here is derived from an EMBL/GenBank/DDBJ whole genome shotgun (WGS) entry which is preliminary data.</text>
</comment>
<dbReference type="AlphaFoldDB" id="A0A8X6S6Y7"/>
<organism evidence="1 2">
    <name type="scientific">Trichonephila clavipes</name>
    <name type="common">Golden silk orbweaver</name>
    <name type="synonym">Nephila clavipes</name>
    <dbReference type="NCBI Taxonomy" id="2585209"/>
    <lineage>
        <taxon>Eukaryota</taxon>
        <taxon>Metazoa</taxon>
        <taxon>Ecdysozoa</taxon>
        <taxon>Arthropoda</taxon>
        <taxon>Chelicerata</taxon>
        <taxon>Arachnida</taxon>
        <taxon>Araneae</taxon>
        <taxon>Araneomorphae</taxon>
        <taxon>Entelegynae</taxon>
        <taxon>Araneoidea</taxon>
        <taxon>Nephilidae</taxon>
        <taxon>Trichonephila</taxon>
    </lineage>
</organism>
<evidence type="ECO:0000313" key="2">
    <source>
        <dbReference type="Proteomes" id="UP000887159"/>
    </source>
</evidence>
<evidence type="ECO:0000313" key="1">
    <source>
        <dbReference type="EMBL" id="GFY04002.1"/>
    </source>
</evidence>
<dbReference type="EMBL" id="BMAU01021243">
    <property type="protein sequence ID" value="GFY04002.1"/>
    <property type="molecule type" value="Genomic_DNA"/>
</dbReference>
<keyword evidence="2" id="KW-1185">Reference proteome</keyword>
<name>A0A8X6S6Y7_TRICX</name>
<accession>A0A8X6S6Y7</accession>
<gene>
    <name evidence="1" type="primary">X975_05742</name>
    <name evidence="1" type="ORF">TNCV_1197811</name>
</gene>
<sequence>MVRKDTGAPNESYTCAWMAADEAVACKRAFLTMWRSSRRLVCRGSPDTGLRVNDIPQIHWSQHLPTTQSEWPN</sequence>
<reference evidence="1" key="1">
    <citation type="submission" date="2020-08" db="EMBL/GenBank/DDBJ databases">
        <title>Multicomponent nature underlies the extraordinary mechanical properties of spider dragline silk.</title>
        <authorList>
            <person name="Kono N."/>
            <person name="Nakamura H."/>
            <person name="Mori M."/>
            <person name="Yoshida Y."/>
            <person name="Ohtoshi R."/>
            <person name="Malay A.D."/>
            <person name="Moran D.A.P."/>
            <person name="Tomita M."/>
            <person name="Numata K."/>
            <person name="Arakawa K."/>
        </authorList>
    </citation>
    <scope>NUCLEOTIDE SEQUENCE</scope>
</reference>
<dbReference type="Proteomes" id="UP000887159">
    <property type="component" value="Unassembled WGS sequence"/>
</dbReference>